<dbReference type="PROSITE" id="PS51272">
    <property type="entry name" value="SLH"/>
    <property type="match status" value="3"/>
</dbReference>
<feature type="signal peptide" evidence="2">
    <location>
        <begin position="1"/>
        <end position="21"/>
    </location>
</feature>
<keyword evidence="2" id="KW-0732">Signal</keyword>
<feature type="domain" description="SLH" evidence="3">
    <location>
        <begin position="18"/>
        <end position="81"/>
    </location>
</feature>
<protein>
    <submittedName>
        <fullName evidence="4">S-layer homology domain-containing protein</fullName>
    </submittedName>
</protein>
<dbReference type="PANTHER" id="PTHR43308">
    <property type="entry name" value="OUTER MEMBRANE PROTEIN ALPHA-RELATED"/>
    <property type="match status" value="1"/>
</dbReference>
<dbReference type="Proteomes" id="UP000664545">
    <property type="component" value="Unassembled WGS sequence"/>
</dbReference>
<feature type="chain" id="PRO_5038911555" evidence="2">
    <location>
        <begin position="22"/>
        <end position="1462"/>
    </location>
</feature>
<dbReference type="RefSeq" id="WP_206582569.1">
    <property type="nucleotide sequence ID" value="NZ_JAFJZZ010000004.1"/>
</dbReference>
<reference evidence="4" key="1">
    <citation type="submission" date="2021-02" db="EMBL/GenBank/DDBJ databases">
        <title>Abyssanaerobacter marinus gen.nov., sp., nov, anaerobic bacterium isolated from the Onnuri vent field of Indian Ocean and suggestion of Mogibacteriaceae fam. nov., and proposal of reclassification of ambiguous this family's genus member.</title>
        <authorList>
            <person name="Kim Y.J."/>
            <person name="Yang J.-A."/>
        </authorList>
    </citation>
    <scope>NUCLEOTIDE SEQUENCE</scope>
    <source>
        <strain evidence="4">DSM 2634</strain>
    </source>
</reference>
<evidence type="ECO:0000256" key="1">
    <source>
        <dbReference type="ARBA" id="ARBA00022737"/>
    </source>
</evidence>
<dbReference type="Pfam" id="PF00395">
    <property type="entry name" value="SLH"/>
    <property type="match status" value="2"/>
</dbReference>
<feature type="domain" description="SLH" evidence="3">
    <location>
        <begin position="139"/>
        <end position="202"/>
    </location>
</feature>
<accession>A0A939D9L3</accession>
<evidence type="ECO:0000313" key="5">
    <source>
        <dbReference type="Proteomes" id="UP000664545"/>
    </source>
</evidence>
<keyword evidence="5" id="KW-1185">Reference proteome</keyword>
<keyword evidence="1" id="KW-0677">Repeat</keyword>
<dbReference type="PANTHER" id="PTHR43308:SF5">
    <property type="entry name" value="S-LAYER PROTEIN _ PEPTIDOGLYCAN ENDO-BETA-N-ACETYLGLUCOSAMINIDASE"/>
    <property type="match status" value="1"/>
</dbReference>
<dbReference type="InterPro" id="IPR001119">
    <property type="entry name" value="SLH_dom"/>
</dbReference>
<dbReference type="EMBL" id="JAFJZZ010000004">
    <property type="protein sequence ID" value="MBN7773732.1"/>
    <property type="molecule type" value="Genomic_DNA"/>
</dbReference>
<evidence type="ECO:0000259" key="3">
    <source>
        <dbReference type="PROSITE" id="PS51272"/>
    </source>
</evidence>
<evidence type="ECO:0000256" key="2">
    <source>
        <dbReference type="SAM" id="SignalP"/>
    </source>
</evidence>
<dbReference type="InterPro" id="IPR051465">
    <property type="entry name" value="Cell_Envelope_Struct_Comp"/>
</dbReference>
<organism evidence="4 5">
    <name type="scientific">Clostridium aminobutyricum</name>
    <dbReference type="NCBI Taxonomy" id="33953"/>
    <lineage>
        <taxon>Bacteria</taxon>
        <taxon>Bacillati</taxon>
        <taxon>Bacillota</taxon>
        <taxon>Clostridia</taxon>
        <taxon>Eubacteriales</taxon>
        <taxon>Clostridiaceae</taxon>
        <taxon>Clostridium</taxon>
    </lineage>
</organism>
<comment type="caution">
    <text evidence="4">The sequence shown here is derived from an EMBL/GenBank/DDBJ whole genome shotgun (WGS) entry which is preliminary data.</text>
</comment>
<feature type="domain" description="SLH" evidence="3">
    <location>
        <begin position="82"/>
        <end position="138"/>
    </location>
</feature>
<sequence>MRKLCAILLCSVFVCMGGVLSTENCYAAHWADQYLNNLVSQGIMRGDDDGNLYPDNSITRAEFVAMMNRAFGYRQTGNIAFNDVPADAWYYDDIRTAYNQGYFNGIYPDTAGPNVYLKREQAVAMLFRALKIEGNNGDSMKFSDSKAFSSWSKDYINTAVEKDFLSGYPDQTFRPADYMTRGEMAKVLSKVSGEIVKHSGDNYIGYASGNVSVIESGADLSNTTVPGDMYITAGIGTGYTVLDNVTVGGDLIISGTGNSEKGEISVILTDCDINRLVIDCSGKNIMSVRAEGSSVITDTIVKSNAYLEEASSKRNSAFRNVTLKGPKDVKLSLSGDFEEVTVKNPNNKLSLDKGSIQTLTIDEDAQKGTVYLEKNTFVESMFCDTATTVTGTGEIENIVINADGSNISMLPEKIYIRPGVTATINGKVMTSLEAEANSEDPEFIGDYPKYDELTATSVNLYAMTNKPGKVYWAIKNVDLEDKGMTYSEVKKPDSKEVVKSGNVNVMTEKEVTIKVSGLKSGVNYEYYMVFEDLKGGRTKVASDDFQTIDTVIPTFLNSTPRITASNESSFTMTVIPSKDVMVYWAVLPTKSISPTVETLVKQNVSGAVAKGTVSGCSMNETKDILMTATTTGAITEKTTYDIYLVAQDQKGNLSKLSKVIGTTLDTTPPKFMEGYPWAEPSIATALKIRYMGNEEGTLYWAAYALDAVFPPVDNPDTLTGSALKTAQVRAITTGQKALKSGKVNIKENTEGTLNISGLSKQTPYDIYFVIMDKSGNYSAVTSLLNLKTLDNLAPTASMKFEKVVDSKPTIDSDIKIVFDEIVYYDSPSGTDVRLRDATADQLKKMFILHDKLITTGVSDAVADGYVSYAAVAVAEENGKTVVTFSPECFNNGKGLNNGGTYQFELNNIVDSDGNAMNQKTLLSIFHISPPLVFMTDYDGTLASDEIGFTINPDIPINSDMYFDLVLQPNQQLRFTLYEDGSDLGTYTIQAGKARMIRLLQSATAPSFKKFDQITTTNFKLKILSINGVTDSNSWDASVLLNVKAVIGKAADLRNLGNGLDASSDPLGKVASNSSTIVVSNPSTLAITKVYTDAVNPQFVNGTPNFEIYDTAVEMTVMSDKPATLYYVMAKAGSISGTPTPDQIIAGLPSPIGSTSGNYSLAMGNKAYTVTINDLQANTDYVLYYVLKAKSLDNLTVYKEEPIRTQAYLKPHFIQTPAPTTKRTESSVEFKAELDLNSKVYWALYPYGARTTMSAIDIMEVGNNPNDVACYGQTTAKANMEFTINAIEMKPTRSYTLFMVAQSEYGKVLSDIQVFEPVRSQDNKAPKIESASTAAELSESSTGSAIRYKGSVTVLFSEGLYYSLVEGGTANALTDQKFRDLISIPSGVTSTLKTTTTEDVKDGSDPIVLFTIDFDGIKDGDSIIFPGHIYDKSVNYAGQLIMVFKASEDKTTGAFDVKFGTIN</sequence>
<evidence type="ECO:0000313" key="4">
    <source>
        <dbReference type="EMBL" id="MBN7773732.1"/>
    </source>
</evidence>
<proteinExistence type="predicted"/>
<name>A0A939D9L3_CLOAM</name>
<gene>
    <name evidence="4" type="ORF">JYB65_10195</name>
</gene>